<keyword evidence="1" id="KW-1133">Transmembrane helix</keyword>
<dbReference type="PANTHER" id="PTHR42941:SF1">
    <property type="entry name" value="SLL1037 PROTEIN"/>
    <property type="match status" value="1"/>
</dbReference>
<dbReference type="PANTHER" id="PTHR42941">
    <property type="entry name" value="SLL1037 PROTEIN"/>
    <property type="match status" value="1"/>
</dbReference>
<feature type="transmembrane region" description="Helical" evidence="1">
    <location>
        <begin position="363"/>
        <end position="382"/>
    </location>
</feature>
<comment type="caution">
    <text evidence="2">The sequence shown here is derived from an EMBL/GenBank/DDBJ whole genome shotgun (WGS) entry which is preliminary data.</text>
</comment>
<dbReference type="Gene3D" id="3.40.190.10">
    <property type="entry name" value="Periplasmic binding protein-like II"/>
    <property type="match status" value="2"/>
</dbReference>
<dbReference type="Proteomes" id="UP000729701">
    <property type="component" value="Unassembled WGS sequence"/>
</dbReference>
<dbReference type="EMBL" id="JAHHGZ010000045">
    <property type="protein sequence ID" value="MBW4671465.1"/>
    <property type="molecule type" value="Genomic_DNA"/>
</dbReference>
<keyword evidence="1" id="KW-0812">Transmembrane</keyword>
<reference evidence="2" key="2">
    <citation type="journal article" date="2022" name="Microbiol. Resour. Announc.">
        <title>Metagenome Sequencing to Explore Phylogenomics of Terrestrial Cyanobacteria.</title>
        <authorList>
            <person name="Ward R.D."/>
            <person name="Stajich J.E."/>
            <person name="Johansen J.R."/>
            <person name="Huntemann M."/>
            <person name="Clum A."/>
            <person name="Foster B."/>
            <person name="Foster B."/>
            <person name="Roux S."/>
            <person name="Palaniappan K."/>
            <person name="Varghese N."/>
            <person name="Mukherjee S."/>
            <person name="Reddy T.B.K."/>
            <person name="Daum C."/>
            <person name="Copeland A."/>
            <person name="Chen I.A."/>
            <person name="Ivanova N.N."/>
            <person name="Kyrpides N.C."/>
            <person name="Shapiro N."/>
            <person name="Eloe-Fadrosh E.A."/>
            <person name="Pietrasiak N."/>
        </authorList>
    </citation>
    <scope>NUCLEOTIDE SEQUENCE</scope>
    <source>
        <strain evidence="2">GSE-NOS-MK-12-04C</strain>
    </source>
</reference>
<proteinExistence type="predicted"/>
<name>A0A951QSR9_9CYAN</name>
<evidence type="ECO:0000256" key="1">
    <source>
        <dbReference type="SAM" id="Phobius"/>
    </source>
</evidence>
<dbReference type="PROSITE" id="PS51257">
    <property type="entry name" value="PROKAR_LIPOPROTEIN"/>
    <property type="match status" value="1"/>
</dbReference>
<accession>A0A951QSR9</accession>
<dbReference type="SUPFAM" id="SSF53850">
    <property type="entry name" value="Periplasmic binding protein-like II"/>
    <property type="match status" value="1"/>
</dbReference>
<dbReference type="InterPro" id="IPR011852">
    <property type="entry name" value="TRAP_TAXI"/>
</dbReference>
<gene>
    <name evidence="2" type="ORF">KME60_29590</name>
</gene>
<dbReference type="NCBIfam" id="TIGR02122">
    <property type="entry name" value="TRAP_TAXI"/>
    <property type="match status" value="1"/>
</dbReference>
<sequence length="589" mass="66591">MKLFKQIVICFCIGLIILACISQLPNRDECLTSLTVAAGLKDGDSYKFAKIMANLVKNNSSGKICLNLDEHTKGTEENLRKLKNNEAQLATAQEDVLIMKDFPTLQVNNEAPAPLPPSIPSKEARIVSMLFLDIYQLVVRADTGIKSVADLKSKRVAMLSRDGGQINSFAFLMQHYGLIGKDQQQLFELVDVSNDEKKALCDNKTVDAVFHVRVLGNPRIGQLLTDKKCNARLLTIDQAAAIKIKNPYLEKVQIPKGAYQGGNNPIPDDGPDNVPDYQKRIVTTLSVPRLLLAREDVDKEVIRKITEIIFEHQQKLVTEMPFVANMNSPENLKGIGLLIPMHPGAQAYFDREKPNWFEQHSGGIQLLLSLVSLLIGLGFWLWQQFEQIRKNKADDYIREVTALMDAEECVKAVFEYLIANKSNDEQRFSKFRNVITDKAAKILVEERVSELALSRKSISEDSRNSFHSTLHKVVNAIENIVEKEKIFDEIIQKTTILLDKQQEKEKLKTNLSQALDPLKTNTSNQQLVQKPSQFIECKSLEIRQDLEAIFKRAVNALVEERISQESFQSFRVIWQIAVGEVERESSRSS</sequence>
<evidence type="ECO:0000313" key="2">
    <source>
        <dbReference type="EMBL" id="MBW4671465.1"/>
    </source>
</evidence>
<evidence type="ECO:0000313" key="3">
    <source>
        <dbReference type="Proteomes" id="UP000729701"/>
    </source>
</evidence>
<keyword evidence="1" id="KW-0472">Membrane</keyword>
<dbReference type="Pfam" id="PF16868">
    <property type="entry name" value="NMT1_3"/>
    <property type="match status" value="1"/>
</dbReference>
<dbReference type="AlphaFoldDB" id="A0A951QSR9"/>
<organism evidence="2 3">
    <name type="scientific">Cyanomargarita calcarea GSE-NOS-MK-12-04C</name>
    <dbReference type="NCBI Taxonomy" id="2839659"/>
    <lineage>
        <taxon>Bacteria</taxon>
        <taxon>Bacillati</taxon>
        <taxon>Cyanobacteriota</taxon>
        <taxon>Cyanophyceae</taxon>
        <taxon>Nostocales</taxon>
        <taxon>Cyanomargaritaceae</taxon>
        <taxon>Cyanomargarita</taxon>
    </lineage>
</organism>
<protein>
    <submittedName>
        <fullName evidence="2">TAXI family TRAP transporter solute-binding subunit</fullName>
    </submittedName>
</protein>
<reference evidence="2" key="1">
    <citation type="submission" date="2021-05" db="EMBL/GenBank/DDBJ databases">
        <authorList>
            <person name="Pietrasiak N."/>
            <person name="Ward R."/>
            <person name="Stajich J.E."/>
            <person name="Kurbessoian T."/>
        </authorList>
    </citation>
    <scope>NUCLEOTIDE SEQUENCE</scope>
    <source>
        <strain evidence="2">GSE-NOS-MK-12-04C</strain>
    </source>
</reference>